<organism evidence="1 2">
    <name type="scientific">Mycetohabitans rhizoxinica</name>
    <dbReference type="NCBI Taxonomy" id="412963"/>
    <lineage>
        <taxon>Bacteria</taxon>
        <taxon>Pseudomonadati</taxon>
        <taxon>Pseudomonadota</taxon>
        <taxon>Betaproteobacteria</taxon>
        <taxon>Burkholderiales</taxon>
        <taxon>Burkholderiaceae</taxon>
        <taxon>Mycetohabitans</taxon>
    </lineage>
</organism>
<protein>
    <submittedName>
        <fullName evidence="1">Uncharacterized protein</fullName>
    </submittedName>
</protein>
<keyword evidence="2" id="KW-1185">Reference proteome</keyword>
<dbReference type="Proteomes" id="UP001493153">
    <property type="component" value="Chromosome"/>
</dbReference>
<evidence type="ECO:0000313" key="2">
    <source>
        <dbReference type="Proteomes" id="UP001493153"/>
    </source>
</evidence>
<evidence type="ECO:0000313" key="1">
    <source>
        <dbReference type="EMBL" id="WXK40462.1"/>
    </source>
</evidence>
<sequence>MVSVFLDALGTDIEPVEHVSQLVMHPPIAVTTRNDWRRVEVMTRAPSEL</sequence>
<dbReference type="EMBL" id="CP062176">
    <property type="protein sequence ID" value="WXK40462.1"/>
    <property type="molecule type" value="Genomic_DNA"/>
</dbReference>
<name>A0ABZ2Q037_9BURK</name>
<proteinExistence type="predicted"/>
<dbReference type="RefSeq" id="WP_157864439.1">
    <property type="nucleotide sequence ID" value="NZ_CP062171.1"/>
</dbReference>
<accession>A0ABZ2Q037</accession>
<gene>
    <name evidence="1" type="ORF">IHE29_14775</name>
</gene>
<reference evidence="1 2" key="1">
    <citation type="submission" date="2020-09" db="EMBL/GenBank/DDBJ databases">
        <title>Genome sequences of Mycetohabitans spp.</title>
        <authorList>
            <person name="Carter M.E."/>
            <person name="Carpenter S.C.D."/>
            <person name="Bogdanove A.J."/>
        </authorList>
    </citation>
    <scope>NUCLEOTIDE SEQUENCE [LARGE SCALE GENOMIC DNA]</scope>
    <source>
        <strain evidence="1 2">B12</strain>
    </source>
</reference>